<feature type="non-terminal residue" evidence="2">
    <location>
        <position position="1"/>
    </location>
</feature>
<sequence>EDAILLLSTDGNPPAASGFTVQTIIGYVYASQVCGSVPLLGAFQQTAGDHWYTTDPGEHSSLLASGWTDAGIAGYVLP</sequence>
<dbReference type="AlphaFoldDB" id="A0A067TF93"/>
<keyword evidence="3" id="KW-1185">Reference proteome</keyword>
<organism evidence="2 3">
    <name type="scientific">Galerina marginata (strain CBS 339.88)</name>
    <dbReference type="NCBI Taxonomy" id="685588"/>
    <lineage>
        <taxon>Eukaryota</taxon>
        <taxon>Fungi</taxon>
        <taxon>Dikarya</taxon>
        <taxon>Basidiomycota</taxon>
        <taxon>Agaricomycotina</taxon>
        <taxon>Agaricomycetes</taxon>
        <taxon>Agaricomycetidae</taxon>
        <taxon>Agaricales</taxon>
        <taxon>Agaricineae</taxon>
        <taxon>Strophariaceae</taxon>
        <taxon>Galerina</taxon>
    </lineage>
</organism>
<accession>A0A067TF93</accession>
<dbReference type="Proteomes" id="UP000027222">
    <property type="component" value="Unassembled WGS sequence"/>
</dbReference>
<dbReference type="HOGENOM" id="CLU_2628526_0_0_1"/>
<evidence type="ECO:0000313" key="3">
    <source>
        <dbReference type="Proteomes" id="UP000027222"/>
    </source>
</evidence>
<feature type="non-terminal residue" evidence="2">
    <location>
        <position position="78"/>
    </location>
</feature>
<dbReference type="InterPro" id="IPR043708">
    <property type="entry name" value="DUF5648"/>
</dbReference>
<gene>
    <name evidence="2" type="ORF">GALMADRAFT_37148</name>
</gene>
<dbReference type="Pfam" id="PF18885">
    <property type="entry name" value="DUF5648"/>
    <property type="match status" value="1"/>
</dbReference>
<evidence type="ECO:0000313" key="2">
    <source>
        <dbReference type="EMBL" id="KDR77653.1"/>
    </source>
</evidence>
<dbReference type="EMBL" id="KL142376">
    <property type="protein sequence ID" value="KDR77653.1"/>
    <property type="molecule type" value="Genomic_DNA"/>
</dbReference>
<proteinExistence type="predicted"/>
<evidence type="ECO:0000259" key="1">
    <source>
        <dbReference type="Pfam" id="PF18885"/>
    </source>
</evidence>
<name>A0A067TF93_GALM3</name>
<reference evidence="3" key="1">
    <citation type="journal article" date="2014" name="Proc. Natl. Acad. Sci. U.S.A.">
        <title>Extensive sampling of basidiomycete genomes demonstrates inadequacy of the white-rot/brown-rot paradigm for wood decay fungi.</title>
        <authorList>
            <person name="Riley R."/>
            <person name="Salamov A.A."/>
            <person name="Brown D.W."/>
            <person name="Nagy L.G."/>
            <person name="Floudas D."/>
            <person name="Held B.W."/>
            <person name="Levasseur A."/>
            <person name="Lombard V."/>
            <person name="Morin E."/>
            <person name="Otillar R."/>
            <person name="Lindquist E.A."/>
            <person name="Sun H."/>
            <person name="LaButti K.M."/>
            <person name="Schmutz J."/>
            <person name="Jabbour D."/>
            <person name="Luo H."/>
            <person name="Baker S.E."/>
            <person name="Pisabarro A.G."/>
            <person name="Walton J.D."/>
            <person name="Blanchette R.A."/>
            <person name="Henrissat B."/>
            <person name="Martin F."/>
            <person name="Cullen D."/>
            <person name="Hibbett D.S."/>
            <person name="Grigoriev I.V."/>
        </authorList>
    </citation>
    <scope>NUCLEOTIDE SEQUENCE [LARGE SCALE GENOMIC DNA]</scope>
    <source>
        <strain evidence="3">CBS 339.88</strain>
    </source>
</reference>
<feature type="domain" description="DUF5648" evidence="1">
    <location>
        <begin position="15"/>
        <end position="77"/>
    </location>
</feature>
<protein>
    <recommendedName>
        <fullName evidence="1">DUF5648 domain-containing protein</fullName>
    </recommendedName>
</protein>
<dbReference type="OrthoDB" id="9971254at2759"/>